<keyword evidence="10" id="KW-0325">Glycoprotein</keyword>
<evidence type="ECO:0000256" key="7">
    <source>
        <dbReference type="ARBA" id="ARBA00022989"/>
    </source>
</evidence>
<comment type="similarity">
    <text evidence="2 11">Belongs to the glycosyltransferase 31 family.</text>
</comment>
<keyword evidence="9 11" id="KW-0472">Membrane</keyword>
<proteinExistence type="inferred from homology"/>
<keyword evidence="13" id="KW-1185">Reference proteome</keyword>
<evidence type="ECO:0000256" key="3">
    <source>
        <dbReference type="ARBA" id="ARBA00022676"/>
    </source>
</evidence>
<evidence type="ECO:0000256" key="1">
    <source>
        <dbReference type="ARBA" id="ARBA00004323"/>
    </source>
</evidence>
<gene>
    <name evidence="12" type="ORF">MCOR_39178</name>
</gene>
<keyword evidence="3 11" id="KW-0328">Glycosyltransferase</keyword>
<keyword evidence="4 12" id="KW-0808">Transferase</keyword>
<keyword evidence="8 11" id="KW-0333">Golgi apparatus</keyword>
<dbReference type="OrthoDB" id="2139606at2759"/>
<evidence type="ECO:0000256" key="6">
    <source>
        <dbReference type="ARBA" id="ARBA00022968"/>
    </source>
</evidence>
<reference evidence="12 13" key="1">
    <citation type="submission" date="2020-06" db="EMBL/GenBank/DDBJ databases">
        <authorList>
            <person name="Li R."/>
            <person name="Bekaert M."/>
        </authorList>
    </citation>
    <scope>NUCLEOTIDE SEQUENCE [LARGE SCALE GENOMIC DNA]</scope>
    <source>
        <strain evidence="13">wild</strain>
    </source>
</reference>
<dbReference type="GO" id="GO:0016758">
    <property type="term" value="F:hexosyltransferase activity"/>
    <property type="evidence" value="ECO:0007669"/>
    <property type="project" value="InterPro"/>
</dbReference>
<evidence type="ECO:0000313" key="12">
    <source>
        <dbReference type="EMBL" id="CAC5405496.1"/>
    </source>
</evidence>
<evidence type="ECO:0000256" key="9">
    <source>
        <dbReference type="ARBA" id="ARBA00023136"/>
    </source>
</evidence>
<name>A0A6J8DBW9_MYTCO</name>
<evidence type="ECO:0000256" key="10">
    <source>
        <dbReference type="ARBA" id="ARBA00023180"/>
    </source>
</evidence>
<evidence type="ECO:0000256" key="2">
    <source>
        <dbReference type="ARBA" id="ARBA00008661"/>
    </source>
</evidence>
<dbReference type="EMBL" id="CACVKT020007119">
    <property type="protein sequence ID" value="CAC5405496.1"/>
    <property type="molecule type" value="Genomic_DNA"/>
</dbReference>
<protein>
    <recommendedName>
        <fullName evidence="11">Hexosyltransferase</fullName>
        <ecNumber evidence="11">2.4.1.-</ecNumber>
    </recommendedName>
</protein>
<dbReference type="FunFam" id="3.90.550.50:FF:000001">
    <property type="entry name" value="Hexosyltransferase"/>
    <property type="match status" value="1"/>
</dbReference>
<accession>A0A6J8DBW9</accession>
<dbReference type="Pfam" id="PF01762">
    <property type="entry name" value="Galactosyl_T"/>
    <property type="match status" value="1"/>
</dbReference>
<evidence type="ECO:0000256" key="11">
    <source>
        <dbReference type="RuleBase" id="RU363063"/>
    </source>
</evidence>
<dbReference type="Proteomes" id="UP000507470">
    <property type="component" value="Unassembled WGS sequence"/>
</dbReference>
<dbReference type="GO" id="GO:0006493">
    <property type="term" value="P:protein O-linked glycosylation"/>
    <property type="evidence" value="ECO:0007669"/>
    <property type="project" value="TreeGrafter"/>
</dbReference>
<sequence>MVEEVKGNNTREVVLRLFQAVVLFSIIFPIFWFTNVQSITLYLTTIKLHDSINEIVSDTKDIIEKLNISKSLQRAYTQRTVKAIPKERPQNCDECFSRNFQFLINNENICKSVNGSVEILILITSSPQNILARNAVRETWLTFSEKNKGNIRYAFLLGESVKFKEIEKENYLTKDIVLGNFKDTYNNLTLKTLMGFQWTVKHCKNAKFVMKTDDDMYVNIPSLIRAIKKNTHTLQSAVGGHCFAAGKPNRDRDRYASIRSYPQRAYPGFCSGTGYVTSLNVVIKIVNISVNVPFFHLEDVYVSLCIRQLGFRLHPLNGFMDEHRFDPCIYTNDNLVTVHHVSVTMLRHIWATPCTKREKNI</sequence>
<evidence type="ECO:0000256" key="5">
    <source>
        <dbReference type="ARBA" id="ARBA00022692"/>
    </source>
</evidence>
<keyword evidence="6 11" id="KW-0735">Signal-anchor</keyword>
<organism evidence="12 13">
    <name type="scientific">Mytilus coruscus</name>
    <name type="common">Sea mussel</name>
    <dbReference type="NCBI Taxonomy" id="42192"/>
    <lineage>
        <taxon>Eukaryota</taxon>
        <taxon>Metazoa</taxon>
        <taxon>Spiralia</taxon>
        <taxon>Lophotrochozoa</taxon>
        <taxon>Mollusca</taxon>
        <taxon>Bivalvia</taxon>
        <taxon>Autobranchia</taxon>
        <taxon>Pteriomorphia</taxon>
        <taxon>Mytilida</taxon>
        <taxon>Mytiloidea</taxon>
        <taxon>Mytilidae</taxon>
        <taxon>Mytilinae</taxon>
        <taxon>Mytilus</taxon>
    </lineage>
</organism>
<dbReference type="InterPro" id="IPR002659">
    <property type="entry name" value="Glyco_trans_31"/>
</dbReference>
<evidence type="ECO:0000256" key="4">
    <source>
        <dbReference type="ARBA" id="ARBA00022679"/>
    </source>
</evidence>
<evidence type="ECO:0000256" key="8">
    <source>
        <dbReference type="ARBA" id="ARBA00023034"/>
    </source>
</evidence>
<dbReference type="Gene3D" id="3.90.550.50">
    <property type="match status" value="1"/>
</dbReference>
<dbReference type="EC" id="2.4.1.-" evidence="11"/>
<comment type="subcellular location">
    <subcellularLocation>
        <location evidence="1 11">Golgi apparatus membrane</location>
        <topology evidence="1 11">Single-pass type II membrane protein</topology>
    </subcellularLocation>
</comment>
<dbReference type="GO" id="GO:0000139">
    <property type="term" value="C:Golgi membrane"/>
    <property type="evidence" value="ECO:0007669"/>
    <property type="project" value="UniProtKB-SubCell"/>
</dbReference>
<dbReference type="PANTHER" id="PTHR11214">
    <property type="entry name" value="BETA-1,3-N-ACETYLGLUCOSAMINYLTRANSFERASE"/>
    <property type="match status" value="1"/>
</dbReference>
<dbReference type="AlphaFoldDB" id="A0A6J8DBW9"/>
<dbReference type="PANTHER" id="PTHR11214:SF314">
    <property type="entry name" value="HEXOSYLTRANSFERASE"/>
    <property type="match status" value="1"/>
</dbReference>
<keyword evidence="7 11" id="KW-1133">Transmembrane helix</keyword>
<feature type="transmembrane region" description="Helical" evidence="11">
    <location>
        <begin position="13"/>
        <end position="33"/>
    </location>
</feature>
<evidence type="ECO:0000313" key="13">
    <source>
        <dbReference type="Proteomes" id="UP000507470"/>
    </source>
</evidence>
<keyword evidence="5 11" id="KW-0812">Transmembrane</keyword>